<keyword evidence="6" id="KW-0808">Transferase</keyword>
<keyword evidence="18" id="KW-1185">Reference proteome</keyword>
<dbReference type="AlphaFoldDB" id="A0A1I6ZVL1"/>
<sequence>MKFFLISRFFGVSRIDISKKVFLVTLLIFAVLSAAFTFIYSMQHSKFLELEHEDTLENVERIQNAISTEQKYIDRTAHDWACWDDTYKFIKDRNLEYIYKNIQDQTLAGIKINVMIFVNESGDVVYAKSIDVNTSKRTKLPEELLSLVEDGTLLTRTENETISGFVLLNESPMFIACHPILTSNSKRPVRGTLIFGKYFDEALLASFEDATCYSLTMYRTYEELPADVRSQIKNFSDFPDRPIIIPENEERITGFFELEDISGKPAFIIKADFPRTLYLNGERILNNMYFFLLLTGLMTGMGIKFALDRLFVSRIIQIDDFVTRVRSDKDFSRKLHLKDNDELFRLSKEINEMLDEINLAEQELKAQEREKKVLLDSLNELVIFINPQHKIIWANKAALEYMKTDLQKAVGMSLKDISGTSSPLSDSLELEQIFVEGKKKSVEFTSVDGRVWLVQAIPVTEDNGKIIGILETCRDITENKATETLLKEKQIAEAANRTKSEFLANMSHELRTPLNSIIGFADLLYEQVYGELNEKQLKSVGNIYKSGKHLLNLINSILDLSKVEAGKMELYYKQFELANKINTIKSLVSPIADKKNIQIEIDIDSGLSTICADEARFAQVMYNLVDNAIKFSFENGRVKIGARRKGDMVEITVSDTGIGVKPEDQNKLFKPFSQVDPFLSKKYEGTGLGLSLVKQIVKLHGGYVWFRSKPREGSTFAFAIPIEGKRDSSENTD</sequence>
<keyword evidence="7" id="KW-0547">Nucleotide-binding</keyword>
<dbReference type="SUPFAM" id="SSF55785">
    <property type="entry name" value="PYP-like sensor domain (PAS domain)"/>
    <property type="match status" value="1"/>
</dbReference>
<evidence type="ECO:0000256" key="3">
    <source>
        <dbReference type="ARBA" id="ARBA00012438"/>
    </source>
</evidence>
<dbReference type="SMART" id="SM00387">
    <property type="entry name" value="HATPase_c"/>
    <property type="match status" value="1"/>
</dbReference>
<dbReference type="InterPro" id="IPR003661">
    <property type="entry name" value="HisK_dim/P_dom"/>
</dbReference>
<evidence type="ECO:0000256" key="8">
    <source>
        <dbReference type="ARBA" id="ARBA00022777"/>
    </source>
</evidence>
<dbReference type="Pfam" id="PF00512">
    <property type="entry name" value="HisKA"/>
    <property type="match status" value="1"/>
</dbReference>
<keyword evidence="13" id="KW-1133">Transmembrane helix</keyword>
<keyword evidence="13" id="KW-0812">Transmembrane</keyword>
<feature type="domain" description="Histidine kinase" evidence="14">
    <location>
        <begin position="505"/>
        <end position="724"/>
    </location>
</feature>
<feature type="coiled-coil region" evidence="12">
    <location>
        <begin position="343"/>
        <end position="377"/>
    </location>
</feature>
<dbReference type="PROSITE" id="PS50885">
    <property type="entry name" value="HAMP"/>
    <property type="match status" value="1"/>
</dbReference>
<comment type="subcellular location">
    <subcellularLocation>
        <location evidence="2">Cell membrane</location>
    </subcellularLocation>
</comment>
<dbReference type="InterPro" id="IPR000014">
    <property type="entry name" value="PAS"/>
</dbReference>
<dbReference type="Proteomes" id="UP000323733">
    <property type="component" value="Unassembled WGS sequence"/>
</dbReference>
<proteinExistence type="predicted"/>
<dbReference type="PROSITE" id="PS50109">
    <property type="entry name" value="HIS_KIN"/>
    <property type="match status" value="1"/>
</dbReference>
<evidence type="ECO:0000256" key="5">
    <source>
        <dbReference type="ARBA" id="ARBA00022553"/>
    </source>
</evidence>
<dbReference type="CDD" id="cd16922">
    <property type="entry name" value="HATPase_EvgS-ArcB-TorS-like"/>
    <property type="match status" value="1"/>
</dbReference>
<dbReference type="FunFam" id="1.10.287.130:FF:000132">
    <property type="entry name" value="Sensory transduction histidine kinase"/>
    <property type="match status" value="1"/>
</dbReference>
<feature type="domain" description="PAC" evidence="15">
    <location>
        <begin position="438"/>
        <end position="488"/>
    </location>
</feature>
<dbReference type="PANTHER" id="PTHR43047:SF72">
    <property type="entry name" value="OSMOSENSING HISTIDINE PROTEIN KINASE SLN1"/>
    <property type="match status" value="1"/>
</dbReference>
<evidence type="ECO:0000313" key="17">
    <source>
        <dbReference type="EMBL" id="SFT66676.1"/>
    </source>
</evidence>
<gene>
    <name evidence="17" type="ORF">SAMN02910340_01696</name>
</gene>
<reference evidence="17 18" key="1">
    <citation type="submission" date="2016-10" db="EMBL/GenBank/DDBJ databases">
        <authorList>
            <person name="Varghese N."/>
            <person name="Submissions S."/>
        </authorList>
    </citation>
    <scope>NUCLEOTIDE SEQUENCE [LARGE SCALE GENOMIC DNA]</scope>
    <source>
        <strain evidence="17 18">DSM 11855</strain>
    </source>
</reference>
<dbReference type="Gene3D" id="3.30.565.10">
    <property type="entry name" value="Histidine kinase-like ATPase, C-terminal domain"/>
    <property type="match status" value="1"/>
</dbReference>
<keyword evidence="4" id="KW-1003">Cell membrane</keyword>
<dbReference type="Pfam" id="PF05228">
    <property type="entry name" value="CHASE4"/>
    <property type="match status" value="1"/>
</dbReference>
<dbReference type="EMBL" id="FPAO01000006">
    <property type="protein sequence ID" value="SFT66676.1"/>
    <property type="molecule type" value="Genomic_DNA"/>
</dbReference>
<dbReference type="PROSITE" id="PS50113">
    <property type="entry name" value="PAC"/>
    <property type="match status" value="1"/>
</dbReference>
<dbReference type="InterPro" id="IPR035965">
    <property type="entry name" value="PAS-like_dom_sf"/>
</dbReference>
<evidence type="ECO:0000259" key="14">
    <source>
        <dbReference type="PROSITE" id="PS50109"/>
    </source>
</evidence>
<evidence type="ECO:0000256" key="10">
    <source>
        <dbReference type="ARBA" id="ARBA00023012"/>
    </source>
</evidence>
<dbReference type="CDD" id="cd00082">
    <property type="entry name" value="HisKA"/>
    <property type="match status" value="1"/>
</dbReference>
<dbReference type="Pfam" id="PF08448">
    <property type="entry name" value="PAS_4"/>
    <property type="match status" value="1"/>
</dbReference>
<dbReference type="Gene3D" id="3.30.450.20">
    <property type="entry name" value="PAS domain"/>
    <property type="match status" value="1"/>
</dbReference>
<dbReference type="InterPro" id="IPR036097">
    <property type="entry name" value="HisK_dim/P_sf"/>
</dbReference>
<dbReference type="FunFam" id="3.30.565.10:FF:000023">
    <property type="entry name" value="PAS domain-containing sensor histidine kinase"/>
    <property type="match status" value="1"/>
</dbReference>
<keyword evidence="5" id="KW-0597">Phosphoprotein</keyword>
<dbReference type="InterPro" id="IPR005467">
    <property type="entry name" value="His_kinase_dom"/>
</dbReference>
<evidence type="ECO:0000256" key="12">
    <source>
        <dbReference type="SAM" id="Coils"/>
    </source>
</evidence>
<evidence type="ECO:0000256" key="1">
    <source>
        <dbReference type="ARBA" id="ARBA00000085"/>
    </source>
</evidence>
<name>A0A1I6ZVL1_METTE</name>
<dbReference type="InterPro" id="IPR036890">
    <property type="entry name" value="HATPase_C_sf"/>
</dbReference>
<organism evidence="17 18">
    <name type="scientific">Methanosarcina thermophila</name>
    <dbReference type="NCBI Taxonomy" id="2210"/>
    <lineage>
        <taxon>Archaea</taxon>
        <taxon>Methanobacteriati</taxon>
        <taxon>Methanobacteriota</taxon>
        <taxon>Stenosarchaea group</taxon>
        <taxon>Methanomicrobia</taxon>
        <taxon>Methanosarcinales</taxon>
        <taxon>Methanosarcinaceae</taxon>
        <taxon>Methanosarcina</taxon>
    </lineage>
</organism>
<dbReference type="GO" id="GO:0005886">
    <property type="term" value="C:plasma membrane"/>
    <property type="evidence" value="ECO:0007669"/>
    <property type="project" value="UniProtKB-SubCell"/>
</dbReference>
<evidence type="ECO:0000256" key="9">
    <source>
        <dbReference type="ARBA" id="ARBA00022840"/>
    </source>
</evidence>
<evidence type="ECO:0000256" key="6">
    <source>
        <dbReference type="ARBA" id="ARBA00022679"/>
    </source>
</evidence>
<keyword evidence="12" id="KW-0175">Coiled coil</keyword>
<evidence type="ECO:0000259" key="15">
    <source>
        <dbReference type="PROSITE" id="PS50113"/>
    </source>
</evidence>
<evidence type="ECO:0000259" key="16">
    <source>
        <dbReference type="PROSITE" id="PS50885"/>
    </source>
</evidence>
<feature type="transmembrane region" description="Helical" evidence="13">
    <location>
        <begin position="21"/>
        <end position="42"/>
    </location>
</feature>
<dbReference type="CDD" id="cd00130">
    <property type="entry name" value="PAS"/>
    <property type="match status" value="1"/>
</dbReference>
<dbReference type="InterPro" id="IPR007892">
    <property type="entry name" value="CHASE4"/>
</dbReference>
<dbReference type="Pfam" id="PF02518">
    <property type="entry name" value="HATPase_c"/>
    <property type="match status" value="1"/>
</dbReference>
<dbReference type="InterPro" id="IPR003660">
    <property type="entry name" value="HAMP_dom"/>
</dbReference>
<keyword evidence="11 13" id="KW-0472">Membrane</keyword>
<dbReference type="Gene3D" id="6.10.340.10">
    <property type="match status" value="1"/>
</dbReference>
<dbReference type="InterPro" id="IPR004358">
    <property type="entry name" value="Sig_transdc_His_kin-like_C"/>
</dbReference>
<accession>A0A1I6ZVL1</accession>
<dbReference type="Gene3D" id="1.10.287.130">
    <property type="match status" value="1"/>
</dbReference>
<evidence type="ECO:0000313" key="18">
    <source>
        <dbReference type="Proteomes" id="UP000323733"/>
    </source>
</evidence>
<dbReference type="InterPro" id="IPR003594">
    <property type="entry name" value="HATPase_dom"/>
</dbReference>
<keyword evidence="10" id="KW-0902">Two-component regulatory system</keyword>
<evidence type="ECO:0000256" key="4">
    <source>
        <dbReference type="ARBA" id="ARBA00022475"/>
    </source>
</evidence>
<dbReference type="PANTHER" id="PTHR43047">
    <property type="entry name" value="TWO-COMPONENT HISTIDINE PROTEIN KINASE"/>
    <property type="match status" value="1"/>
</dbReference>
<keyword evidence="9" id="KW-0067">ATP-binding</keyword>
<dbReference type="EC" id="2.7.13.3" evidence="3"/>
<dbReference type="GO" id="GO:0005524">
    <property type="term" value="F:ATP binding"/>
    <property type="evidence" value="ECO:0007669"/>
    <property type="project" value="UniProtKB-KW"/>
</dbReference>
<evidence type="ECO:0000256" key="11">
    <source>
        <dbReference type="ARBA" id="ARBA00023136"/>
    </source>
</evidence>
<evidence type="ECO:0000256" key="13">
    <source>
        <dbReference type="SAM" id="Phobius"/>
    </source>
</evidence>
<keyword evidence="8" id="KW-0418">Kinase</keyword>
<dbReference type="InterPro" id="IPR000700">
    <property type="entry name" value="PAS-assoc_C"/>
</dbReference>
<dbReference type="GO" id="GO:0000155">
    <property type="term" value="F:phosphorelay sensor kinase activity"/>
    <property type="evidence" value="ECO:0007669"/>
    <property type="project" value="InterPro"/>
</dbReference>
<dbReference type="SUPFAM" id="SSF47384">
    <property type="entry name" value="Homodimeric domain of signal transducing histidine kinase"/>
    <property type="match status" value="1"/>
</dbReference>
<evidence type="ECO:0000256" key="2">
    <source>
        <dbReference type="ARBA" id="ARBA00004236"/>
    </source>
</evidence>
<dbReference type="PRINTS" id="PR00344">
    <property type="entry name" value="BCTRLSENSOR"/>
</dbReference>
<comment type="catalytic activity">
    <reaction evidence="1">
        <text>ATP + protein L-histidine = ADP + protein N-phospho-L-histidine.</text>
        <dbReference type="EC" id="2.7.13.3"/>
    </reaction>
</comment>
<evidence type="ECO:0000256" key="7">
    <source>
        <dbReference type="ARBA" id="ARBA00022741"/>
    </source>
</evidence>
<dbReference type="InterPro" id="IPR013656">
    <property type="entry name" value="PAS_4"/>
</dbReference>
<protein>
    <recommendedName>
        <fullName evidence="3">histidine kinase</fullName>
        <ecNumber evidence="3">2.7.13.3</ecNumber>
    </recommendedName>
</protein>
<feature type="domain" description="HAMP" evidence="16">
    <location>
        <begin position="309"/>
        <end position="362"/>
    </location>
</feature>
<dbReference type="SMART" id="SM00388">
    <property type="entry name" value="HisKA"/>
    <property type="match status" value="1"/>
</dbReference>
<dbReference type="SUPFAM" id="SSF55874">
    <property type="entry name" value="ATPase domain of HSP90 chaperone/DNA topoisomerase II/histidine kinase"/>
    <property type="match status" value="1"/>
</dbReference>
<dbReference type="GO" id="GO:0009927">
    <property type="term" value="F:histidine phosphotransfer kinase activity"/>
    <property type="evidence" value="ECO:0007669"/>
    <property type="project" value="TreeGrafter"/>
</dbReference>